<dbReference type="Pfam" id="PF01455">
    <property type="entry name" value="HupF_HypC"/>
    <property type="match status" value="1"/>
</dbReference>
<dbReference type="EMBL" id="UOGC01000073">
    <property type="protein sequence ID" value="VAX18529.1"/>
    <property type="molecule type" value="Genomic_DNA"/>
</dbReference>
<dbReference type="PANTHER" id="PTHR35177:SF2">
    <property type="entry name" value="HYDROGENASE MATURATION FACTOR HYBG"/>
    <property type="match status" value="1"/>
</dbReference>
<dbReference type="GO" id="GO:0005506">
    <property type="term" value="F:iron ion binding"/>
    <property type="evidence" value="ECO:0007669"/>
    <property type="project" value="TreeGrafter"/>
</dbReference>
<gene>
    <name evidence="2" type="ORF">MNBD_NITROSPINAE01-1172</name>
</gene>
<dbReference type="PRINTS" id="PR00445">
    <property type="entry name" value="HUPFHYPC"/>
</dbReference>
<dbReference type="NCBIfam" id="TIGR00074">
    <property type="entry name" value="hypC_hupF"/>
    <property type="match status" value="1"/>
</dbReference>
<dbReference type="PANTHER" id="PTHR35177">
    <property type="entry name" value="HYDROGENASE MATURATION FACTOR HYBG"/>
    <property type="match status" value="1"/>
</dbReference>
<dbReference type="InterPro" id="IPR001109">
    <property type="entry name" value="Hydrogenase_HupF/HypC"/>
</dbReference>
<sequence length="76" mass="8179">MCVAVPMKVIEVSEFSCVAEIDGVRKSASTMALDDVKPGDYIMVHAGLAIAKLAPEAAEETLRLMREIIDAEDNAK</sequence>
<dbReference type="SUPFAM" id="SSF159127">
    <property type="entry name" value="HupF/HypC-like"/>
    <property type="match status" value="1"/>
</dbReference>
<accession>A0A3B1BKN2</accession>
<dbReference type="AlphaFoldDB" id="A0A3B1BKN2"/>
<protein>
    <recommendedName>
        <fullName evidence="3">[NiFe] hydrogenase metallocenter assembly protein HypC</fullName>
    </recommendedName>
</protein>
<reference evidence="2" key="1">
    <citation type="submission" date="2018-06" db="EMBL/GenBank/DDBJ databases">
        <authorList>
            <person name="Zhirakovskaya E."/>
        </authorList>
    </citation>
    <scope>NUCLEOTIDE SEQUENCE</scope>
</reference>
<dbReference type="GO" id="GO:1902670">
    <property type="term" value="F:carbon dioxide binding"/>
    <property type="evidence" value="ECO:0007669"/>
    <property type="project" value="TreeGrafter"/>
</dbReference>
<proteinExistence type="inferred from homology"/>
<comment type="similarity">
    <text evidence="1">Belongs to the HupF/HypC family.</text>
</comment>
<organism evidence="2">
    <name type="scientific">hydrothermal vent metagenome</name>
    <dbReference type="NCBI Taxonomy" id="652676"/>
    <lineage>
        <taxon>unclassified sequences</taxon>
        <taxon>metagenomes</taxon>
        <taxon>ecological metagenomes</taxon>
    </lineage>
</organism>
<dbReference type="InterPro" id="IPR019812">
    <property type="entry name" value="Hydgase_assmbl_chp_CS"/>
</dbReference>
<evidence type="ECO:0000313" key="2">
    <source>
        <dbReference type="EMBL" id="VAX18529.1"/>
    </source>
</evidence>
<dbReference type="Gene3D" id="2.30.30.140">
    <property type="match status" value="1"/>
</dbReference>
<dbReference type="GO" id="GO:0051604">
    <property type="term" value="P:protein maturation"/>
    <property type="evidence" value="ECO:0007669"/>
    <property type="project" value="TreeGrafter"/>
</dbReference>
<evidence type="ECO:0008006" key="3">
    <source>
        <dbReference type="Google" id="ProtNLM"/>
    </source>
</evidence>
<name>A0A3B1BKN2_9ZZZZ</name>
<dbReference type="PROSITE" id="PS01097">
    <property type="entry name" value="HUPF_HYPC"/>
    <property type="match status" value="1"/>
</dbReference>
<evidence type="ECO:0000256" key="1">
    <source>
        <dbReference type="ARBA" id="ARBA00006018"/>
    </source>
</evidence>